<keyword evidence="2" id="KW-0436">Ligase</keyword>
<evidence type="ECO:0000256" key="4">
    <source>
        <dbReference type="PIRSR" id="PIRSR001549-1"/>
    </source>
</evidence>
<dbReference type="AlphaFoldDB" id="A0A1G2TA78"/>
<dbReference type="GO" id="GO:0004821">
    <property type="term" value="F:histidine-tRNA ligase activity"/>
    <property type="evidence" value="ECO:0007669"/>
    <property type="project" value="TreeGrafter"/>
</dbReference>
<dbReference type="Proteomes" id="UP000179264">
    <property type="component" value="Unassembled WGS sequence"/>
</dbReference>
<dbReference type="Gene3D" id="3.40.50.800">
    <property type="entry name" value="Anticodon-binding domain"/>
    <property type="match status" value="1"/>
</dbReference>
<accession>A0A1G2TA78</accession>
<dbReference type="Pfam" id="PF03129">
    <property type="entry name" value="HGTP_anticodon"/>
    <property type="match status" value="1"/>
</dbReference>
<dbReference type="InterPro" id="IPR004154">
    <property type="entry name" value="Anticodon-bd"/>
</dbReference>
<dbReference type="PANTHER" id="PTHR43707">
    <property type="entry name" value="HISTIDYL-TRNA SYNTHETASE"/>
    <property type="match status" value="1"/>
</dbReference>
<sequence>MQKEKIKKEKSSLATECDKVGEIAVQYGFTVIKPPHIRPDHISKAKQFKDFDYYGDVEEKIALTEWYMNDKKETESQPLSIHYKKPLPGNTSKKKSSKETYGFEIMGSASSTSEALVMKCALSILNDLGYKNLYIDINSIGDRESISRFERELSAYFRKRTHDLSWKLKEGFKKNHYSILTDTSEESRDFRENAPQPISSLSDISRLHFKEVLECLEQFDVAYKIKSNCLSNKLYASYTIFEIRQLKDETKSTTDRDLLAYGYRYNHLAKKLGGKREIPSIGLTIMVKKHPTFSKKVIIKNIKKPRFYLVQLGPSAKLKVLNIVEMLRKEKIPVYHSITKDKITGQLSGAEYMRASHVLLVGQKEAMEGTCIVRNITNREQETVPLQKLAEFLKKL</sequence>
<evidence type="ECO:0000256" key="2">
    <source>
        <dbReference type="ARBA" id="ARBA00023146"/>
    </source>
</evidence>
<evidence type="ECO:0000313" key="7">
    <source>
        <dbReference type="Proteomes" id="UP000179264"/>
    </source>
</evidence>
<dbReference type="InterPro" id="IPR036621">
    <property type="entry name" value="Anticodon-bd_dom_sf"/>
</dbReference>
<evidence type="ECO:0000256" key="3">
    <source>
        <dbReference type="ARBA" id="ARBA00030619"/>
    </source>
</evidence>
<dbReference type="InterPro" id="IPR045864">
    <property type="entry name" value="aa-tRNA-synth_II/BPL/LPL"/>
</dbReference>
<dbReference type="Gene3D" id="3.30.930.10">
    <property type="entry name" value="Bira Bifunctional Protein, Domain 2"/>
    <property type="match status" value="1"/>
</dbReference>
<evidence type="ECO:0000313" key="6">
    <source>
        <dbReference type="EMBL" id="OHA93649.1"/>
    </source>
</evidence>
<dbReference type="GO" id="GO:0005737">
    <property type="term" value="C:cytoplasm"/>
    <property type="evidence" value="ECO:0007669"/>
    <property type="project" value="InterPro"/>
</dbReference>
<dbReference type="PANTHER" id="PTHR43707:SF1">
    <property type="entry name" value="HISTIDINE--TRNA LIGASE, MITOCHONDRIAL-RELATED"/>
    <property type="match status" value="1"/>
</dbReference>
<reference evidence="6 7" key="1">
    <citation type="journal article" date="2016" name="Nat. Commun.">
        <title>Thousands of microbial genomes shed light on interconnected biogeochemical processes in an aquifer system.</title>
        <authorList>
            <person name="Anantharaman K."/>
            <person name="Brown C.T."/>
            <person name="Hug L.A."/>
            <person name="Sharon I."/>
            <person name="Castelle C.J."/>
            <person name="Probst A.J."/>
            <person name="Thomas B.C."/>
            <person name="Singh A."/>
            <person name="Wilkins M.J."/>
            <person name="Karaoz U."/>
            <person name="Brodie E.L."/>
            <person name="Williams K.H."/>
            <person name="Hubbard S.S."/>
            <person name="Banfield J.F."/>
        </authorList>
    </citation>
    <scope>NUCLEOTIDE SEQUENCE [LARGE SCALE GENOMIC DNA]</scope>
</reference>
<dbReference type="GO" id="GO:0006427">
    <property type="term" value="P:histidyl-tRNA aminoacylation"/>
    <property type="evidence" value="ECO:0007669"/>
    <property type="project" value="TreeGrafter"/>
</dbReference>
<dbReference type="SUPFAM" id="SSF55681">
    <property type="entry name" value="Class II aaRS and biotin synthetases"/>
    <property type="match status" value="1"/>
</dbReference>
<comment type="caution">
    <text evidence="6">The sequence shown here is derived from an EMBL/GenBank/DDBJ whole genome shotgun (WGS) entry which is preliminary data.</text>
</comment>
<feature type="domain" description="Anticodon-binding" evidence="5">
    <location>
        <begin position="316"/>
        <end position="395"/>
    </location>
</feature>
<dbReference type="SUPFAM" id="SSF52954">
    <property type="entry name" value="Class II aaRS ABD-related"/>
    <property type="match status" value="1"/>
</dbReference>
<comment type="similarity">
    <text evidence="1">Belongs to the class-II aminoacyl-tRNA synthetase family.</text>
</comment>
<dbReference type="EMBL" id="MHVL01000015">
    <property type="protein sequence ID" value="OHA93649.1"/>
    <property type="molecule type" value="Genomic_DNA"/>
</dbReference>
<keyword evidence="2" id="KW-0030">Aminoacyl-tRNA synthetase</keyword>
<proteinExistence type="inferred from homology"/>
<protein>
    <recommendedName>
        <fullName evidence="3">Histidyl-tRNA synthetase</fullName>
    </recommendedName>
</protein>
<dbReference type="InterPro" id="IPR004516">
    <property type="entry name" value="HisRS/HisZ"/>
</dbReference>
<evidence type="ECO:0000259" key="5">
    <source>
        <dbReference type="Pfam" id="PF03129"/>
    </source>
</evidence>
<organism evidence="6 7">
    <name type="scientific">Candidatus Zambryskibacteria bacterium RIFCSPHIGHO2_02_38_10.5</name>
    <dbReference type="NCBI Taxonomy" id="1802742"/>
    <lineage>
        <taxon>Bacteria</taxon>
        <taxon>Candidatus Zambryskiibacteriota</taxon>
    </lineage>
</organism>
<evidence type="ECO:0000256" key="1">
    <source>
        <dbReference type="ARBA" id="ARBA00008226"/>
    </source>
</evidence>
<name>A0A1G2TA78_9BACT</name>
<feature type="binding site" evidence="4">
    <location>
        <position position="104"/>
    </location>
    <ligand>
        <name>L-histidine</name>
        <dbReference type="ChEBI" id="CHEBI:57595"/>
    </ligand>
</feature>
<gene>
    <name evidence="6" type="ORF">A2W58_02280</name>
</gene>